<dbReference type="EMBL" id="AF279106">
    <property type="protein sequence ID" value="AAQ62362.1"/>
    <property type="molecule type" value="Genomic_DNA"/>
</dbReference>
<name>Q7BKH4_PRB01</name>
<organism evidence="3">
    <name type="scientific">Gamma-proteobacterium EBAC31A08</name>
    <dbReference type="NCBI Taxonomy" id="133804"/>
    <lineage>
        <taxon>Bacteria</taxon>
        <taxon>Pseudomonadati</taxon>
        <taxon>Pseudomonadota</taxon>
        <taxon>Gammaproteobacteria</taxon>
        <taxon>environmental samples</taxon>
    </lineage>
</organism>
<reference evidence="3" key="1">
    <citation type="journal article" date="2000" name="Science">
        <title>Bacterial rhodopsin: evidence for a new type of phototrophy in the sea.</title>
        <authorList>
            <person name="Beja O."/>
            <person name="Aravind L."/>
            <person name="Koonin E.V."/>
            <person name="Suzuki M.T."/>
            <person name="Hadd A."/>
            <person name="Nguyen L.P."/>
            <person name="Jovanovich S.B."/>
            <person name="Gates C.M."/>
            <person name="Feldman R.A."/>
            <person name="Spudich J.L."/>
            <person name="Spudich E.N."/>
            <person name="DeLong E.F."/>
        </authorList>
    </citation>
    <scope>NUCLEOTIDE SEQUENCE</scope>
</reference>
<feature type="transmembrane region" description="Helical" evidence="1">
    <location>
        <begin position="78"/>
        <end position="97"/>
    </location>
</feature>
<reference evidence="3" key="2">
    <citation type="submission" date="2003-08" db="EMBL/GenBank/DDBJ databases">
        <authorList>
            <person name="Beja O."/>
            <person name="Aravind L."/>
            <person name="Koonin E.V."/>
            <person name="Suzuki M.T."/>
            <person name="Hadd A."/>
            <person name="Nguyen L.P."/>
            <person name="Jovanovich S.B."/>
            <person name="Gates C.M."/>
            <person name="Feldman R.A."/>
            <person name="DeLong E.F."/>
        </authorList>
    </citation>
    <scope>NUCLEOTIDE SEQUENCE</scope>
</reference>
<feature type="transmembrane region" description="Helical" evidence="1">
    <location>
        <begin position="31"/>
        <end position="57"/>
    </location>
</feature>
<dbReference type="Pfam" id="PF25231">
    <property type="entry name" value="DUF7847"/>
    <property type="match status" value="1"/>
</dbReference>
<evidence type="ECO:0000259" key="2">
    <source>
        <dbReference type="Pfam" id="PF25231"/>
    </source>
</evidence>
<feature type="transmembrane region" description="Helical" evidence="1">
    <location>
        <begin position="140"/>
        <end position="164"/>
    </location>
</feature>
<keyword evidence="1" id="KW-0812">Transmembrane</keyword>
<accession>Q7BKH4</accession>
<dbReference type="AlphaFoldDB" id="Q7BKH4"/>
<keyword evidence="1" id="KW-0472">Membrane</keyword>
<sequence>MMLEIAMASMVTPIQNVTQPEDILEFFNENIAFLGSVSLLGVVLSMAFMGALFVSYASIESENEIEPLNALFLGIRKFFPLLGAYLIASVGVFFGILLLILPAFYVAARLCIFPAFIMLEDKGAIESLKLSWEKTDEHGTTLFGLTITFFSLTMIFASVAQSIISPGLMQLVVLAIIEYVIVIPWGYVYFSLYKSLKRY</sequence>
<protein>
    <recommendedName>
        <fullName evidence="2">DUF7847 domain-containing protein</fullName>
    </recommendedName>
</protein>
<evidence type="ECO:0000313" key="3">
    <source>
        <dbReference type="EMBL" id="AAQ62362.1"/>
    </source>
</evidence>
<feature type="domain" description="DUF7847" evidence="2">
    <location>
        <begin position="35"/>
        <end position="161"/>
    </location>
</feature>
<proteinExistence type="predicted"/>
<evidence type="ECO:0000256" key="1">
    <source>
        <dbReference type="SAM" id="Phobius"/>
    </source>
</evidence>
<dbReference type="InterPro" id="IPR057169">
    <property type="entry name" value="DUF7847"/>
</dbReference>
<feature type="transmembrane region" description="Helical" evidence="1">
    <location>
        <begin position="170"/>
        <end position="190"/>
    </location>
</feature>
<keyword evidence="1" id="KW-1133">Transmembrane helix</keyword>